<proteinExistence type="predicted"/>
<evidence type="ECO:0000313" key="2">
    <source>
        <dbReference type="EMBL" id="EPS61425.1"/>
    </source>
</evidence>
<dbReference type="InterPro" id="IPR043502">
    <property type="entry name" value="DNA/RNA_pol_sf"/>
</dbReference>
<dbReference type="PANTHER" id="PTHR33116:SF86">
    <property type="entry name" value="REVERSE TRANSCRIPTASE DOMAIN-CONTAINING PROTEIN"/>
    <property type="match status" value="1"/>
</dbReference>
<dbReference type="PROSITE" id="PS50878">
    <property type="entry name" value="RT_POL"/>
    <property type="match status" value="1"/>
</dbReference>
<dbReference type="GO" id="GO:0003676">
    <property type="term" value="F:nucleic acid binding"/>
    <property type="evidence" value="ECO:0007669"/>
    <property type="project" value="InterPro"/>
</dbReference>
<gene>
    <name evidence="2" type="ORF">M569_13371</name>
</gene>
<protein>
    <recommendedName>
        <fullName evidence="1">Reverse transcriptase domain-containing protein</fullName>
    </recommendedName>
</protein>
<evidence type="ECO:0000259" key="1">
    <source>
        <dbReference type="PROSITE" id="PS50878"/>
    </source>
</evidence>
<dbReference type="CDD" id="cd01650">
    <property type="entry name" value="RT_nLTR_like"/>
    <property type="match status" value="1"/>
</dbReference>
<dbReference type="InterPro" id="IPR036691">
    <property type="entry name" value="Endo/exonu/phosph_ase_sf"/>
</dbReference>
<feature type="domain" description="Reverse transcriptase" evidence="1">
    <location>
        <begin position="369"/>
        <end position="651"/>
    </location>
</feature>
<dbReference type="Pfam" id="PF00078">
    <property type="entry name" value="RVT_1"/>
    <property type="match status" value="1"/>
</dbReference>
<dbReference type="EMBL" id="AUSU01006860">
    <property type="protein sequence ID" value="EPS61425.1"/>
    <property type="molecule type" value="Genomic_DNA"/>
</dbReference>
<reference evidence="2 3" key="1">
    <citation type="journal article" date="2013" name="BMC Genomics">
        <title>The miniature genome of a carnivorous plant Genlisea aurea contains a low number of genes and short non-coding sequences.</title>
        <authorList>
            <person name="Leushkin E.V."/>
            <person name="Sutormin R.A."/>
            <person name="Nabieva E.R."/>
            <person name="Penin A.A."/>
            <person name="Kondrashov A.S."/>
            <person name="Logacheva M.D."/>
        </authorList>
    </citation>
    <scope>NUCLEOTIDE SEQUENCE [LARGE SCALE GENOMIC DNA]</scope>
</reference>
<dbReference type="Gene3D" id="3.60.10.10">
    <property type="entry name" value="Endonuclease/exonuclease/phosphatase"/>
    <property type="match status" value="1"/>
</dbReference>
<dbReference type="InterPro" id="IPR044730">
    <property type="entry name" value="RNase_H-like_dom_plant"/>
</dbReference>
<dbReference type="OrthoDB" id="1745081at2759"/>
<dbReference type="Proteomes" id="UP000015453">
    <property type="component" value="Unassembled WGS sequence"/>
</dbReference>
<comment type="caution">
    <text evidence="2">The sequence shown here is derived from an EMBL/GenBank/DDBJ whole genome shotgun (WGS) entry which is preliminary data.</text>
</comment>
<dbReference type="CDD" id="cd06222">
    <property type="entry name" value="RNase_H_like"/>
    <property type="match status" value="1"/>
</dbReference>
<dbReference type="Gene3D" id="3.30.420.10">
    <property type="entry name" value="Ribonuclease H-like superfamily/Ribonuclease H"/>
    <property type="match status" value="1"/>
</dbReference>
<dbReference type="SUPFAM" id="SSF53098">
    <property type="entry name" value="Ribonuclease H-like"/>
    <property type="match status" value="1"/>
</dbReference>
<dbReference type="InterPro" id="IPR000477">
    <property type="entry name" value="RT_dom"/>
</dbReference>
<accession>S8C3P3</accession>
<dbReference type="Pfam" id="PF13966">
    <property type="entry name" value="zf-RVT"/>
    <property type="match status" value="1"/>
</dbReference>
<organism evidence="2 3">
    <name type="scientific">Genlisea aurea</name>
    <dbReference type="NCBI Taxonomy" id="192259"/>
    <lineage>
        <taxon>Eukaryota</taxon>
        <taxon>Viridiplantae</taxon>
        <taxon>Streptophyta</taxon>
        <taxon>Embryophyta</taxon>
        <taxon>Tracheophyta</taxon>
        <taxon>Spermatophyta</taxon>
        <taxon>Magnoliopsida</taxon>
        <taxon>eudicotyledons</taxon>
        <taxon>Gunneridae</taxon>
        <taxon>Pentapetalae</taxon>
        <taxon>asterids</taxon>
        <taxon>lamiids</taxon>
        <taxon>Lamiales</taxon>
        <taxon>Lentibulariaceae</taxon>
        <taxon>Genlisea</taxon>
    </lineage>
</organism>
<dbReference type="SUPFAM" id="SSF56219">
    <property type="entry name" value="DNase I-like"/>
    <property type="match status" value="1"/>
</dbReference>
<dbReference type="InterPro" id="IPR012337">
    <property type="entry name" value="RNaseH-like_sf"/>
</dbReference>
<keyword evidence="3" id="KW-1185">Reference proteome</keyword>
<dbReference type="GO" id="GO:0004523">
    <property type="term" value="F:RNA-DNA hybrid ribonuclease activity"/>
    <property type="evidence" value="ECO:0007669"/>
    <property type="project" value="InterPro"/>
</dbReference>
<dbReference type="AlphaFoldDB" id="S8C3P3"/>
<dbReference type="InterPro" id="IPR036397">
    <property type="entry name" value="RNaseH_sf"/>
</dbReference>
<dbReference type="PANTHER" id="PTHR33116">
    <property type="entry name" value="REVERSE TRANSCRIPTASE ZINC-BINDING DOMAIN-CONTAINING PROTEIN-RELATED-RELATED"/>
    <property type="match status" value="1"/>
</dbReference>
<dbReference type="Pfam" id="PF13456">
    <property type="entry name" value="RVT_3"/>
    <property type="match status" value="1"/>
</dbReference>
<evidence type="ECO:0000313" key="3">
    <source>
        <dbReference type="Proteomes" id="UP000015453"/>
    </source>
</evidence>
<sequence length="1255" mass="142246">MRSSSWNLLRQLRLHSTQPWIVAGDFNEVMIQSEVDSSHLRPQAQMQSFRLTLSDCELHDLGYDGFPFTWCNNRKAPDTVRARLDRAIATQPWSQLYPKAVVKHLSHGSSDHLPILIVLDPNTLPSSRPLRKRFRFEAFWASIPGCEEVIKQTWPLPHTPDTLNRRIQNTRISLLKWYQDKVGPIKTRLRRLAQELDALSKLSITDATQASERHLKDEQESLWKQEELYWKQRGKAHWLRCGDRNTAFFHASATEKRTQNRIKGIKNLHGHWVTLVSDVRSTFLSYFQHLFASSLPDPIQIDRTLAVIPRTVTDSMRSVLERPYTAAEVWPAIRNMKPLSSPGPDGLPPLFYQKYWSTVGPATVRAVLHLLNHGSMESRMNHSFIVLIPKVSDPQEPAHYRPISLSNVVYKIASKMVATRIKPIMEKIISKEQAAFLSGRSITDNILMAYELNHSIKTSRRGEPRYGALKLDVSKAFDRIEWTFLEKVLRCHGFPSSTIRTIMLCVTTVTYSVMINGVPEGNIIPTRGIRQGDPLSPYLFILCSDTLSRLLHAECDRNSEIGFQLSPTTPKISHLLFADDTLIFSSATLAAMRGIDGVLSSYAAVSGQMINLEKSVLVIPSEPDAQYTHLLSEAVGVPLTETLGRYLGLPSMVGLSKKAAFRNLKDRIHSRILHWHTKFLSKAGKMVLIKSVLQAIPAYSMQCFKLPASLIAELNGLLSSFWWDDRGKPKMHLLAWDKLCRATVHGGLGFRNLAIFNKALLAKQCWRILMKPDSLLAQLLKGKYYRNTSFLCASLGRSPSFTWRSLLTARELLVSGLRWCPGDGSQINIWSSPWLPRMGFFKPIYKRPELPPTLRVSDLINPGTRDWNRSLIRHLFLPIDASSILSIPLGTGRHPDRLIWHFSKDGAYSVKSGYKRAWSTEHLRCPGPAHSSDTFSAFWKQLWRIALPPKILLFAWRLCRNILPTKALLRRRNVCRDSQCEVCDQEEENWHHAIATYPWAKLVWSNIHLPWALLSASLSDPLIWVHHCFRALTASDFRKMLIGCWAIWSKRNEVRLFARSPDVMSTVAFINTYLATSTTAFDPEPQPLPHSPTVTRRWEAPAHGTFKVNVDSGRAGNHTVCAGIIRDDRGKCVGWFSKTSFPPLDPEHGEYLAAKSGLEFARFLGLQAVTLESDCLTLVSAVNENVMHNASLFNILNDITALLATFDTYHVIFVRRQANNAAHLLGKVVSPLTGFGFDDSLLPSVVKHQLYIDSQ</sequence>
<dbReference type="InterPro" id="IPR002156">
    <property type="entry name" value="RNaseH_domain"/>
</dbReference>
<dbReference type="SUPFAM" id="SSF56672">
    <property type="entry name" value="DNA/RNA polymerases"/>
    <property type="match status" value="1"/>
</dbReference>
<dbReference type="InterPro" id="IPR026960">
    <property type="entry name" value="RVT-Znf"/>
</dbReference>
<name>S8C3P3_9LAMI</name>